<dbReference type="Pfam" id="PF01135">
    <property type="entry name" value="PCMT"/>
    <property type="match status" value="1"/>
</dbReference>
<dbReference type="InterPro" id="IPR000682">
    <property type="entry name" value="PCMT"/>
</dbReference>
<accession>A0A7J0C531</accession>
<evidence type="ECO:0000313" key="13">
    <source>
        <dbReference type="EMBL" id="GFM97044.1"/>
    </source>
</evidence>
<dbReference type="SUPFAM" id="SSF53335">
    <property type="entry name" value="S-adenosyl-L-methionine-dependent methyltransferases"/>
    <property type="match status" value="1"/>
</dbReference>
<evidence type="ECO:0000256" key="11">
    <source>
        <dbReference type="ARBA" id="ARBA00031350"/>
    </source>
</evidence>
<organism evidence="13 14">
    <name type="scientific">Streptomyces fulvorobeus</name>
    <dbReference type="NCBI Taxonomy" id="284028"/>
    <lineage>
        <taxon>Bacteria</taxon>
        <taxon>Bacillati</taxon>
        <taxon>Actinomycetota</taxon>
        <taxon>Actinomycetes</taxon>
        <taxon>Kitasatosporales</taxon>
        <taxon>Streptomycetaceae</taxon>
        <taxon>Streptomyces</taxon>
    </lineage>
</organism>
<evidence type="ECO:0000256" key="3">
    <source>
        <dbReference type="ARBA" id="ARBA00011890"/>
    </source>
</evidence>
<evidence type="ECO:0000256" key="2">
    <source>
        <dbReference type="ARBA" id="ARBA00005369"/>
    </source>
</evidence>
<dbReference type="GO" id="GO:0005737">
    <property type="term" value="C:cytoplasm"/>
    <property type="evidence" value="ECO:0007669"/>
    <property type="project" value="UniProtKB-SubCell"/>
</dbReference>
<keyword evidence="5" id="KW-0963">Cytoplasm</keyword>
<dbReference type="InterPro" id="IPR029063">
    <property type="entry name" value="SAM-dependent_MTases_sf"/>
</dbReference>
<feature type="region of interest" description="Disordered" evidence="12">
    <location>
        <begin position="77"/>
        <end position="101"/>
    </location>
</feature>
<dbReference type="EC" id="2.1.1.77" evidence="3"/>
<gene>
    <name evidence="13" type="primary">pcm_1</name>
    <name evidence="13" type="ORF">Sfulv_18550</name>
</gene>
<keyword evidence="14" id="KW-1185">Reference proteome</keyword>
<keyword evidence="8" id="KW-0949">S-adenosyl-L-methionine</keyword>
<dbReference type="EMBL" id="BLWC01000001">
    <property type="protein sequence ID" value="GFM97044.1"/>
    <property type="molecule type" value="Genomic_DNA"/>
</dbReference>
<name>A0A7J0C531_9ACTN</name>
<evidence type="ECO:0000256" key="4">
    <source>
        <dbReference type="ARBA" id="ARBA00013346"/>
    </source>
</evidence>
<dbReference type="PANTHER" id="PTHR11579:SF0">
    <property type="entry name" value="PROTEIN-L-ISOASPARTATE(D-ASPARTATE) O-METHYLTRANSFERASE"/>
    <property type="match status" value="1"/>
</dbReference>
<proteinExistence type="inferred from homology"/>
<dbReference type="Gene3D" id="3.40.50.150">
    <property type="entry name" value="Vaccinia Virus protein VP39"/>
    <property type="match status" value="1"/>
</dbReference>
<evidence type="ECO:0000256" key="10">
    <source>
        <dbReference type="ARBA" id="ARBA00031323"/>
    </source>
</evidence>
<dbReference type="CDD" id="cd02440">
    <property type="entry name" value="AdoMet_MTases"/>
    <property type="match status" value="1"/>
</dbReference>
<dbReference type="PANTHER" id="PTHR11579">
    <property type="entry name" value="PROTEIN-L-ISOASPARTATE O-METHYLTRANSFERASE"/>
    <property type="match status" value="1"/>
</dbReference>
<evidence type="ECO:0000256" key="8">
    <source>
        <dbReference type="ARBA" id="ARBA00022691"/>
    </source>
</evidence>
<comment type="similarity">
    <text evidence="2">Belongs to the methyltransferase superfamily. L-isoaspartyl/D-aspartyl protein methyltransferase family.</text>
</comment>
<dbReference type="Proteomes" id="UP000498980">
    <property type="component" value="Unassembled WGS sequence"/>
</dbReference>
<evidence type="ECO:0000256" key="9">
    <source>
        <dbReference type="ARBA" id="ARBA00030757"/>
    </source>
</evidence>
<sequence length="384" mass="41874">MTAATTWAEAALALADRVTADAPAWHDAVSSTPRHRLVPRWWQRVPDSHTQEWELVHLPDDSPERLHAAYSDETLVTRVGPDHADHAAPGGRGQGDPTSSSTLPGLIVSMAQRLGVEPGDRVLDVGTGSGYSAGLFAHRFGDGNVTSVDVDPYLVEAARARLAAFGRTPRVAAVDATGELLGLEYDRIMATVSVRPVPTSWLRALRPGGRLVTTIAHTALLITADMGADGIARGAVQPDPATFMETRRQADYPAKLTTVFVSARVREGEDVRPPDGPIPDLWQEWPLRWLYELDTPGVETRAASHGDGRRLVWLLARDGSWARAETGDRPLIHQGGPRRLWDDLERVRRKWEESGSFPLHTLRAELSAGGSLLRPPVGSWAFPV</sequence>
<dbReference type="RefSeq" id="WP_256668842.1">
    <property type="nucleotide sequence ID" value="NZ_BAAAUE010000007.1"/>
</dbReference>
<evidence type="ECO:0000256" key="1">
    <source>
        <dbReference type="ARBA" id="ARBA00004496"/>
    </source>
</evidence>
<dbReference type="GO" id="GO:0032259">
    <property type="term" value="P:methylation"/>
    <property type="evidence" value="ECO:0007669"/>
    <property type="project" value="UniProtKB-KW"/>
</dbReference>
<reference evidence="13 14" key="1">
    <citation type="submission" date="2020-05" db="EMBL/GenBank/DDBJ databases">
        <title>Whole genome shotgun sequence of Streptomyces fulvorobeus NBRC 15897.</title>
        <authorList>
            <person name="Komaki H."/>
            <person name="Tamura T."/>
        </authorList>
    </citation>
    <scope>NUCLEOTIDE SEQUENCE [LARGE SCALE GENOMIC DNA]</scope>
    <source>
        <strain evidence="13 14">NBRC 15897</strain>
    </source>
</reference>
<evidence type="ECO:0000256" key="6">
    <source>
        <dbReference type="ARBA" id="ARBA00022603"/>
    </source>
</evidence>
<evidence type="ECO:0000256" key="12">
    <source>
        <dbReference type="SAM" id="MobiDB-lite"/>
    </source>
</evidence>
<protein>
    <recommendedName>
        <fullName evidence="4">Protein-L-isoaspartate O-methyltransferase</fullName>
        <ecNumber evidence="3">2.1.1.77</ecNumber>
    </recommendedName>
    <alternativeName>
        <fullName evidence="11">L-isoaspartyl protein carboxyl methyltransferase</fullName>
    </alternativeName>
    <alternativeName>
        <fullName evidence="9">Protein L-isoaspartyl methyltransferase</fullName>
    </alternativeName>
    <alternativeName>
        <fullName evidence="10">Protein-beta-aspartate methyltransferase</fullName>
    </alternativeName>
</protein>
<keyword evidence="6 13" id="KW-0489">Methyltransferase</keyword>
<evidence type="ECO:0000256" key="5">
    <source>
        <dbReference type="ARBA" id="ARBA00022490"/>
    </source>
</evidence>
<evidence type="ECO:0000256" key="7">
    <source>
        <dbReference type="ARBA" id="ARBA00022679"/>
    </source>
</evidence>
<dbReference type="GO" id="GO:0004719">
    <property type="term" value="F:protein-L-isoaspartate (D-aspartate) O-methyltransferase activity"/>
    <property type="evidence" value="ECO:0007669"/>
    <property type="project" value="UniProtKB-EC"/>
</dbReference>
<comment type="subcellular location">
    <subcellularLocation>
        <location evidence="1">Cytoplasm</location>
    </subcellularLocation>
</comment>
<comment type="caution">
    <text evidence="13">The sequence shown here is derived from an EMBL/GenBank/DDBJ whole genome shotgun (WGS) entry which is preliminary data.</text>
</comment>
<keyword evidence="7 13" id="KW-0808">Transferase</keyword>
<evidence type="ECO:0000313" key="14">
    <source>
        <dbReference type="Proteomes" id="UP000498980"/>
    </source>
</evidence>
<dbReference type="AlphaFoldDB" id="A0A7J0C531"/>